<sequence>MLRHIVLLQVASDVDLASVDLIISQMEKAALAVPGAIAFGGGPKKPGSGMSQGFTHGYTIDFCDEKSRDTYLAELDRDHVGRRLSDITVGGLGGILVMNVDVRDIRTPGVEPLKDPDKKPQLRWV</sequence>
<evidence type="ECO:0000313" key="5">
    <source>
        <dbReference type="Proteomes" id="UP000264753"/>
    </source>
</evidence>
<dbReference type="EMBL" id="DPOP01000097">
    <property type="protein sequence ID" value="HCW68006.1"/>
    <property type="molecule type" value="Genomic_DNA"/>
</dbReference>
<dbReference type="EMBL" id="DOOG01000088">
    <property type="protein sequence ID" value="HBU98357.1"/>
    <property type="molecule type" value="Genomic_DNA"/>
</dbReference>
<organism evidence="2 5">
    <name type="scientific">Thalassospira lucentensis</name>
    <dbReference type="NCBI Taxonomy" id="168935"/>
    <lineage>
        <taxon>Bacteria</taxon>
        <taxon>Pseudomonadati</taxon>
        <taxon>Pseudomonadota</taxon>
        <taxon>Alphaproteobacteria</taxon>
        <taxon>Rhodospirillales</taxon>
        <taxon>Thalassospiraceae</taxon>
        <taxon>Thalassospira</taxon>
    </lineage>
</organism>
<dbReference type="Proteomes" id="UP000264753">
    <property type="component" value="Unassembled WGS sequence"/>
</dbReference>
<proteinExistence type="predicted"/>
<evidence type="ECO:0000259" key="1">
    <source>
        <dbReference type="PROSITE" id="PS51502"/>
    </source>
</evidence>
<dbReference type="InterPro" id="IPR011008">
    <property type="entry name" value="Dimeric_a/b-barrel"/>
</dbReference>
<accession>A0A358HT49</accession>
<dbReference type="Proteomes" id="UP000264179">
    <property type="component" value="Unassembled WGS sequence"/>
</dbReference>
<evidence type="ECO:0000313" key="2">
    <source>
        <dbReference type="EMBL" id="HBU98357.1"/>
    </source>
</evidence>
<dbReference type="Pfam" id="PF07876">
    <property type="entry name" value="Dabb"/>
    <property type="match status" value="1"/>
</dbReference>
<dbReference type="PROSITE" id="PS51502">
    <property type="entry name" value="S_R_A_B_BARREL"/>
    <property type="match status" value="1"/>
</dbReference>
<comment type="caution">
    <text evidence="2">The sequence shown here is derived from an EMBL/GenBank/DDBJ whole genome shotgun (WGS) entry which is preliminary data.</text>
</comment>
<dbReference type="Gene3D" id="3.30.70.100">
    <property type="match status" value="1"/>
</dbReference>
<dbReference type="SMART" id="SM00886">
    <property type="entry name" value="Dabb"/>
    <property type="match status" value="1"/>
</dbReference>
<dbReference type="SUPFAM" id="SSF54909">
    <property type="entry name" value="Dimeric alpha+beta barrel"/>
    <property type="match status" value="1"/>
</dbReference>
<protein>
    <submittedName>
        <fullName evidence="2">Stress responsive protein</fullName>
    </submittedName>
</protein>
<dbReference type="GeneID" id="98670425"/>
<gene>
    <name evidence="2" type="ORF">DEF21_10705</name>
    <name evidence="3" type="ORF">DHR80_12575</name>
</gene>
<reference evidence="4 5" key="1">
    <citation type="journal article" date="2018" name="Nat. Biotechnol.">
        <title>A standardized bacterial taxonomy based on genome phylogeny substantially revises the tree of life.</title>
        <authorList>
            <person name="Parks D.H."/>
            <person name="Chuvochina M."/>
            <person name="Waite D.W."/>
            <person name="Rinke C."/>
            <person name="Skarshewski A."/>
            <person name="Chaumeil P.A."/>
            <person name="Hugenholtz P."/>
        </authorList>
    </citation>
    <scope>NUCLEOTIDE SEQUENCE [LARGE SCALE GENOMIC DNA]</scope>
    <source>
        <strain evidence="2">UBA8707</strain>
        <strain evidence="3">UBA9881</strain>
    </source>
</reference>
<name>A0A358HT49_9PROT</name>
<dbReference type="AlphaFoldDB" id="A0A358HT49"/>
<dbReference type="RefSeq" id="WP_022733657.1">
    <property type="nucleotide sequence ID" value="NZ_DOOG01000088.1"/>
</dbReference>
<evidence type="ECO:0000313" key="4">
    <source>
        <dbReference type="Proteomes" id="UP000264179"/>
    </source>
</evidence>
<dbReference type="InterPro" id="IPR013097">
    <property type="entry name" value="Dabb"/>
</dbReference>
<feature type="domain" description="Stress-response A/B barrel" evidence="1">
    <location>
        <begin position="2"/>
        <end position="100"/>
    </location>
</feature>
<evidence type="ECO:0000313" key="3">
    <source>
        <dbReference type="EMBL" id="HCW68006.1"/>
    </source>
</evidence>